<name>A0A6P2H3S2_9BURK</name>
<feature type="transmembrane region" description="Helical" evidence="1">
    <location>
        <begin position="57"/>
        <end position="76"/>
    </location>
</feature>
<dbReference type="EMBL" id="CABVPP010000001">
    <property type="protein sequence ID" value="VWB11761.1"/>
    <property type="molecule type" value="Genomic_DNA"/>
</dbReference>
<accession>A0A6P2H3S2</accession>
<dbReference type="Proteomes" id="UP000494162">
    <property type="component" value="Unassembled WGS sequence"/>
</dbReference>
<keyword evidence="1" id="KW-0472">Membrane</keyword>
<evidence type="ECO:0000313" key="2">
    <source>
        <dbReference type="EMBL" id="VWB11761.1"/>
    </source>
</evidence>
<protein>
    <submittedName>
        <fullName evidence="2">Uncharacterized protein</fullName>
    </submittedName>
</protein>
<keyword evidence="1" id="KW-1133">Transmembrane helix</keyword>
<evidence type="ECO:0000256" key="1">
    <source>
        <dbReference type="SAM" id="Phobius"/>
    </source>
</evidence>
<reference evidence="2 3" key="1">
    <citation type="submission" date="2019-09" db="EMBL/GenBank/DDBJ databases">
        <authorList>
            <person name="Depoorter E."/>
        </authorList>
    </citation>
    <scope>NUCLEOTIDE SEQUENCE [LARGE SCALE GENOMIC DNA]</scope>
    <source>
        <strain evidence="2">LMG 26883</strain>
    </source>
</reference>
<sequence length="92" mass="10578">MQDPKKNNRPLYFDLGRSIGIIIVFSLLNFLTWLLAALFTAVYLMHANGDVSTNAHVTFSAKFAFLALIPLNWLIWKTKLSDGKWRVAFFRT</sequence>
<organism evidence="2 3">
    <name type="scientific">Burkholderia pseudomultivorans</name>
    <dbReference type="NCBI Taxonomy" id="1207504"/>
    <lineage>
        <taxon>Bacteria</taxon>
        <taxon>Pseudomonadati</taxon>
        <taxon>Pseudomonadota</taxon>
        <taxon>Betaproteobacteria</taxon>
        <taxon>Burkholderiales</taxon>
        <taxon>Burkholderiaceae</taxon>
        <taxon>Burkholderia</taxon>
        <taxon>Burkholderia cepacia complex</taxon>
    </lineage>
</organism>
<proteinExistence type="predicted"/>
<keyword evidence="1" id="KW-0812">Transmembrane</keyword>
<dbReference type="AlphaFoldDB" id="A0A6P2H3S2"/>
<evidence type="ECO:0000313" key="3">
    <source>
        <dbReference type="Proteomes" id="UP000494162"/>
    </source>
</evidence>
<gene>
    <name evidence="2" type="ORF">BPS26883_00385</name>
</gene>
<feature type="transmembrane region" description="Helical" evidence="1">
    <location>
        <begin position="21"/>
        <end position="45"/>
    </location>
</feature>